<evidence type="ECO:0000313" key="3">
    <source>
        <dbReference type="Proteomes" id="UP000559809"/>
    </source>
</evidence>
<evidence type="ECO:0000259" key="1">
    <source>
        <dbReference type="Pfam" id="PF08450"/>
    </source>
</evidence>
<dbReference type="AlphaFoldDB" id="A0A853FPW1"/>
<gene>
    <name evidence="2" type="ORF">H0A72_00720</name>
</gene>
<sequence length="300" mass="32357">MNVMQLEAEVLYRLPDSLRRGARTPWSDARGGGPLHSFLEGPSFDRAGNFYCTDVCHGRIFRIDRRGNWEVFADYGGQPNGLKIHRDGRIFVADAQRGILVFDPSTGSVDSAWHGPVDAPFRGVNDLHFSSDGTLLVTDPGASSLADPSGRVLVQRPDGGFEAIAENLAYPNGLALAPGQDALCFTVTRALQVLRAQWRGAKACNLGLFVQLSGGLAGPDGMAFCEDGSFVVAHSGLGAVWWFDELGELRARIRSKAGIRTTNVAFDPEAPDQLYITESESGAILKATLPARGALLYSHR</sequence>
<dbReference type="PANTHER" id="PTHR47572">
    <property type="entry name" value="LIPOPROTEIN-RELATED"/>
    <property type="match status" value="1"/>
</dbReference>
<dbReference type="Gene3D" id="2.120.10.30">
    <property type="entry name" value="TolB, C-terminal domain"/>
    <property type="match status" value="1"/>
</dbReference>
<dbReference type="SUPFAM" id="SSF63829">
    <property type="entry name" value="Calcium-dependent phosphotriesterase"/>
    <property type="match status" value="1"/>
</dbReference>
<dbReference type="Pfam" id="PF08450">
    <property type="entry name" value="SGL"/>
    <property type="match status" value="1"/>
</dbReference>
<protein>
    <submittedName>
        <fullName evidence="2">SMP-30/gluconolactonase/LRE family protein</fullName>
    </submittedName>
</protein>
<accession>A0A853FPW1</accession>
<proteinExistence type="predicted"/>
<dbReference type="InterPro" id="IPR051262">
    <property type="entry name" value="SMP-30/CGR1_Lactonase"/>
</dbReference>
<comment type="caution">
    <text evidence="2">The sequence shown here is derived from an EMBL/GenBank/DDBJ whole genome shotgun (WGS) entry which is preliminary data.</text>
</comment>
<dbReference type="PANTHER" id="PTHR47572:SF5">
    <property type="entry name" value="BLR2277 PROTEIN"/>
    <property type="match status" value="1"/>
</dbReference>
<feature type="domain" description="SMP-30/Gluconolactonase/LRE-like region" evidence="1">
    <location>
        <begin position="40"/>
        <end position="278"/>
    </location>
</feature>
<name>A0A853FPW1_9BURK</name>
<keyword evidence="3" id="KW-1185">Reference proteome</keyword>
<organism evidence="2 3">
    <name type="scientific">Parapusillimonas granuli</name>
    <dbReference type="NCBI Taxonomy" id="380911"/>
    <lineage>
        <taxon>Bacteria</taxon>
        <taxon>Pseudomonadati</taxon>
        <taxon>Pseudomonadota</taxon>
        <taxon>Betaproteobacteria</taxon>
        <taxon>Burkholderiales</taxon>
        <taxon>Alcaligenaceae</taxon>
        <taxon>Parapusillimonas</taxon>
    </lineage>
</organism>
<dbReference type="InterPro" id="IPR013658">
    <property type="entry name" value="SGL"/>
</dbReference>
<dbReference type="RefSeq" id="WP_180152896.1">
    <property type="nucleotide sequence ID" value="NZ_JACCEM010000001.1"/>
</dbReference>
<evidence type="ECO:0000313" key="2">
    <source>
        <dbReference type="EMBL" id="NYT47824.1"/>
    </source>
</evidence>
<dbReference type="EMBL" id="JACCEM010000001">
    <property type="protein sequence ID" value="NYT47824.1"/>
    <property type="molecule type" value="Genomic_DNA"/>
</dbReference>
<dbReference type="InterPro" id="IPR011042">
    <property type="entry name" value="6-blade_b-propeller_TolB-like"/>
</dbReference>
<reference evidence="2 3" key="1">
    <citation type="submission" date="2020-07" db="EMBL/GenBank/DDBJ databases">
        <title>Taxonomic revisions and descriptions of new bacterial species based on genomic comparisons in the high-G+C-content subgroup of the family Alcaligenaceae.</title>
        <authorList>
            <person name="Szabo A."/>
            <person name="Felfoldi T."/>
        </authorList>
    </citation>
    <scope>NUCLEOTIDE SEQUENCE [LARGE SCALE GENOMIC DNA]</scope>
    <source>
        <strain evidence="2 3">LMG 24012</strain>
    </source>
</reference>
<dbReference type="Proteomes" id="UP000559809">
    <property type="component" value="Unassembled WGS sequence"/>
</dbReference>